<feature type="domain" description="ABC-2 type transporter transmembrane" evidence="7">
    <location>
        <begin position="22"/>
        <end position="372"/>
    </location>
</feature>
<evidence type="ECO:0000256" key="6">
    <source>
        <dbReference type="SAM" id="Phobius"/>
    </source>
</evidence>
<dbReference type="EMBL" id="VWNE01000027">
    <property type="protein sequence ID" value="KAA8479969.1"/>
    <property type="molecule type" value="Genomic_DNA"/>
</dbReference>
<dbReference type="InterPro" id="IPR051449">
    <property type="entry name" value="ABC-2_transporter_component"/>
</dbReference>
<keyword evidence="3 6" id="KW-0812">Transmembrane</keyword>
<dbReference type="Proteomes" id="UP000322918">
    <property type="component" value="Unassembled WGS sequence"/>
</dbReference>
<dbReference type="OrthoDB" id="9811522at2"/>
<name>A0A4Q0M2U3_9SPHI</name>
<dbReference type="InterPro" id="IPR013525">
    <property type="entry name" value="ABC2_TM"/>
</dbReference>
<feature type="transmembrane region" description="Helical" evidence="6">
    <location>
        <begin position="355"/>
        <end position="374"/>
    </location>
</feature>
<reference evidence="9 10" key="1">
    <citation type="submission" date="2018-12" db="EMBL/GenBank/DDBJ databases">
        <title>The Draft Genome Sequence of the Soil Bacterium Pedobacter tournemirensis R1.</title>
        <authorList>
            <person name="He J."/>
        </authorList>
    </citation>
    <scope>NUCLEOTIDE SEQUENCE [LARGE SCALE GENOMIC DNA]</scope>
    <source>
        <strain evidence="9 10">R1</strain>
    </source>
</reference>
<dbReference type="PANTHER" id="PTHR30294:SF46">
    <property type="entry name" value="ABC TRANSPORTER PERMEASE"/>
    <property type="match status" value="1"/>
</dbReference>
<evidence type="ECO:0000256" key="3">
    <source>
        <dbReference type="ARBA" id="ARBA00022692"/>
    </source>
</evidence>
<evidence type="ECO:0000259" key="7">
    <source>
        <dbReference type="Pfam" id="PF12698"/>
    </source>
</evidence>
<organism evidence="9 10">
    <name type="scientific">Arcticibacter tournemirensis</name>
    <dbReference type="NCBI Taxonomy" id="699437"/>
    <lineage>
        <taxon>Bacteria</taxon>
        <taxon>Pseudomonadati</taxon>
        <taxon>Bacteroidota</taxon>
        <taxon>Sphingobacteriia</taxon>
        <taxon>Sphingobacteriales</taxon>
        <taxon>Sphingobacteriaceae</taxon>
        <taxon>Arcticibacter</taxon>
    </lineage>
</organism>
<evidence type="ECO:0000313" key="8">
    <source>
        <dbReference type="EMBL" id="KAA8479969.1"/>
    </source>
</evidence>
<evidence type="ECO:0000256" key="2">
    <source>
        <dbReference type="ARBA" id="ARBA00022475"/>
    </source>
</evidence>
<dbReference type="AlphaFoldDB" id="A0A4Q0M2U3"/>
<feature type="transmembrane region" description="Helical" evidence="6">
    <location>
        <begin position="20"/>
        <end position="40"/>
    </location>
</feature>
<feature type="transmembrane region" description="Helical" evidence="6">
    <location>
        <begin position="321"/>
        <end position="343"/>
    </location>
</feature>
<keyword evidence="2" id="KW-1003">Cell membrane</keyword>
<proteinExistence type="predicted"/>
<dbReference type="Gene3D" id="3.40.1710.10">
    <property type="entry name" value="abc type-2 transporter like domain"/>
    <property type="match status" value="1"/>
</dbReference>
<comment type="caution">
    <text evidence="9">The sequence shown here is derived from an EMBL/GenBank/DDBJ whole genome shotgun (WGS) entry which is preliminary data.</text>
</comment>
<keyword evidence="11" id="KW-1185">Reference proteome</keyword>
<dbReference type="RefSeq" id="WP_128771385.1">
    <property type="nucleotide sequence ID" value="NZ_RXOC01000021.1"/>
</dbReference>
<feature type="transmembrane region" description="Helical" evidence="6">
    <location>
        <begin position="185"/>
        <end position="208"/>
    </location>
</feature>
<evidence type="ECO:0000313" key="11">
    <source>
        <dbReference type="Proteomes" id="UP000322918"/>
    </source>
</evidence>
<dbReference type="EMBL" id="RXOC01000021">
    <property type="protein sequence ID" value="RXF67033.1"/>
    <property type="molecule type" value="Genomic_DNA"/>
</dbReference>
<evidence type="ECO:0000313" key="9">
    <source>
        <dbReference type="EMBL" id="RXF67033.1"/>
    </source>
</evidence>
<comment type="subcellular location">
    <subcellularLocation>
        <location evidence="1">Cell membrane</location>
        <topology evidence="1">Multi-pass membrane protein</topology>
    </subcellularLocation>
</comment>
<feature type="transmembrane region" description="Helical" evidence="6">
    <location>
        <begin position="228"/>
        <end position="252"/>
    </location>
</feature>
<sequence length="387" mass="43609">MKTFFDLVLREFKLFRSNSVLILLFIGAPLTYGILFGYTYKKGKVTDLPIVVVDEDHSSVSSRMIDMLDDNEVVKIAAILPSANRIKDFSIKHEAACILIIPSNFEADIQYKRYPEMLVYVNADNILTANFASRAIQTVAGTLKAGIQIEALKKTGVPQSLAEKQYEPFAATILRNYNKGSNYMYFLWPGMLATILQQVLFLALAITFAAEYEKNTMTDLALKAGSPLLAIITKCTPYFLMSFLIWLSYGLMHMWFKIPMQYNMGLLTLLAGLFVFAVSMMGILVSILIPNQLKATEILMVVATPSFVISGFTWPLSQMPIGVRILADAIPLTHFLQIYRILMVENGTFDLVQKPVLYLAGLSIFFGLLAWIALSRKFRKLRQIKEQ</sequence>
<dbReference type="GO" id="GO:0140359">
    <property type="term" value="F:ABC-type transporter activity"/>
    <property type="evidence" value="ECO:0007669"/>
    <property type="project" value="InterPro"/>
</dbReference>
<evidence type="ECO:0000313" key="10">
    <source>
        <dbReference type="Proteomes" id="UP000290848"/>
    </source>
</evidence>
<evidence type="ECO:0000256" key="5">
    <source>
        <dbReference type="ARBA" id="ARBA00023136"/>
    </source>
</evidence>
<feature type="transmembrane region" description="Helical" evidence="6">
    <location>
        <begin position="264"/>
        <end position="289"/>
    </location>
</feature>
<dbReference type="GO" id="GO:0005886">
    <property type="term" value="C:plasma membrane"/>
    <property type="evidence" value="ECO:0007669"/>
    <property type="project" value="UniProtKB-SubCell"/>
</dbReference>
<evidence type="ECO:0000256" key="4">
    <source>
        <dbReference type="ARBA" id="ARBA00022989"/>
    </source>
</evidence>
<dbReference type="PANTHER" id="PTHR30294">
    <property type="entry name" value="MEMBRANE COMPONENT OF ABC TRANSPORTER YHHJ-RELATED"/>
    <property type="match status" value="1"/>
</dbReference>
<dbReference type="Proteomes" id="UP000290848">
    <property type="component" value="Unassembled WGS sequence"/>
</dbReference>
<gene>
    <name evidence="9" type="ORF">EKH83_20740</name>
    <name evidence="8" type="ORF">F1649_16195</name>
</gene>
<keyword evidence="5 6" id="KW-0472">Membrane</keyword>
<accession>A0A4Q0M2U3</accession>
<dbReference type="Pfam" id="PF12698">
    <property type="entry name" value="ABC2_membrane_3"/>
    <property type="match status" value="1"/>
</dbReference>
<keyword evidence="4 6" id="KW-1133">Transmembrane helix</keyword>
<feature type="transmembrane region" description="Helical" evidence="6">
    <location>
        <begin position="295"/>
        <end position="314"/>
    </location>
</feature>
<protein>
    <submittedName>
        <fullName evidence="9">ABC transporter permease</fullName>
    </submittedName>
</protein>
<reference evidence="8 11" key="2">
    <citation type="submission" date="2019-09" db="EMBL/GenBank/DDBJ databases">
        <title>Pararcticibacter amylolyticus gen. nov., sp. nov., isolated from a rottenly hemp rope, and reclassification of Pedobacter tournemirensis as Pararcticibacter tournemirensis comb. nov.</title>
        <authorList>
            <person name="Cai Y."/>
        </authorList>
    </citation>
    <scope>NUCLEOTIDE SEQUENCE [LARGE SCALE GENOMIC DNA]</scope>
    <source>
        <strain evidence="8 11">TF5-37.2-LB10</strain>
    </source>
</reference>
<evidence type="ECO:0000256" key="1">
    <source>
        <dbReference type="ARBA" id="ARBA00004651"/>
    </source>
</evidence>